<proteinExistence type="predicted"/>
<feature type="region of interest" description="Disordered" evidence="1">
    <location>
        <begin position="1"/>
        <end position="22"/>
    </location>
</feature>
<protein>
    <submittedName>
        <fullName evidence="2">Uncharacterized protein</fullName>
    </submittedName>
</protein>
<accession>A0A6A1ULN2</accession>
<sequence>MSKSPRFDLEPSSSQKDPEPAPALSVEQHQAMIMSCSIIIELQITLSVFNNLRFENQTLLEVVEHAGWVPFLQRIGPVSMDIVRDFYAVIILVPNISDPSWEVTVRNIRVLFSPDELAKFMVYERPMDAFPNLPLSEEVQPPKVEVFRMMLGLDTVISEEGNMQQGLDAPVLGDHEPDPILLHRPEEAHD</sequence>
<dbReference type="OrthoDB" id="1559178at2759"/>
<evidence type="ECO:0000313" key="2">
    <source>
        <dbReference type="EMBL" id="KAB1200050.1"/>
    </source>
</evidence>
<dbReference type="EMBL" id="RXIC02000237">
    <property type="protein sequence ID" value="KAB1200050.1"/>
    <property type="molecule type" value="Genomic_DNA"/>
</dbReference>
<name>A0A6A1ULN2_9ROSI</name>
<evidence type="ECO:0000256" key="1">
    <source>
        <dbReference type="SAM" id="MobiDB-lite"/>
    </source>
</evidence>
<organism evidence="2 3">
    <name type="scientific">Morella rubra</name>
    <name type="common">Chinese bayberry</name>
    <dbReference type="NCBI Taxonomy" id="262757"/>
    <lineage>
        <taxon>Eukaryota</taxon>
        <taxon>Viridiplantae</taxon>
        <taxon>Streptophyta</taxon>
        <taxon>Embryophyta</taxon>
        <taxon>Tracheophyta</taxon>
        <taxon>Spermatophyta</taxon>
        <taxon>Magnoliopsida</taxon>
        <taxon>eudicotyledons</taxon>
        <taxon>Gunneridae</taxon>
        <taxon>Pentapetalae</taxon>
        <taxon>rosids</taxon>
        <taxon>fabids</taxon>
        <taxon>Fagales</taxon>
        <taxon>Myricaceae</taxon>
        <taxon>Morella</taxon>
    </lineage>
</organism>
<keyword evidence="3" id="KW-1185">Reference proteome</keyword>
<feature type="compositionally biased region" description="Basic and acidic residues" evidence="1">
    <location>
        <begin position="173"/>
        <end position="190"/>
    </location>
</feature>
<gene>
    <name evidence="2" type="ORF">CJ030_MR0G008578</name>
</gene>
<reference evidence="2 3" key="1">
    <citation type="journal article" date="2019" name="Plant Biotechnol. J.">
        <title>The red bayberry genome and genetic basis of sex determination.</title>
        <authorList>
            <person name="Jia H.M."/>
            <person name="Jia H.J."/>
            <person name="Cai Q.L."/>
            <person name="Wang Y."/>
            <person name="Zhao H.B."/>
            <person name="Yang W.F."/>
            <person name="Wang G.Y."/>
            <person name="Li Y.H."/>
            <person name="Zhan D.L."/>
            <person name="Shen Y.T."/>
            <person name="Niu Q.F."/>
            <person name="Chang L."/>
            <person name="Qiu J."/>
            <person name="Zhao L."/>
            <person name="Xie H.B."/>
            <person name="Fu W.Y."/>
            <person name="Jin J."/>
            <person name="Li X.W."/>
            <person name="Jiao Y."/>
            <person name="Zhou C.C."/>
            <person name="Tu T."/>
            <person name="Chai C.Y."/>
            <person name="Gao J.L."/>
            <person name="Fan L.J."/>
            <person name="van de Weg E."/>
            <person name="Wang J.Y."/>
            <person name="Gao Z.S."/>
        </authorList>
    </citation>
    <scope>NUCLEOTIDE SEQUENCE [LARGE SCALE GENOMIC DNA]</scope>
    <source>
        <tissue evidence="2">Leaves</tissue>
    </source>
</reference>
<feature type="region of interest" description="Disordered" evidence="1">
    <location>
        <begin position="169"/>
        <end position="190"/>
    </location>
</feature>
<evidence type="ECO:0000313" key="3">
    <source>
        <dbReference type="Proteomes" id="UP000516437"/>
    </source>
</evidence>
<dbReference type="AlphaFoldDB" id="A0A6A1ULN2"/>
<dbReference type="Proteomes" id="UP000516437">
    <property type="component" value="Unassembled WGS sequence"/>
</dbReference>
<comment type="caution">
    <text evidence="2">The sequence shown here is derived from an EMBL/GenBank/DDBJ whole genome shotgun (WGS) entry which is preliminary data.</text>
</comment>